<evidence type="ECO:0000313" key="1">
    <source>
        <dbReference type="EMBL" id="PDQ20997.1"/>
    </source>
</evidence>
<reference evidence="1 2" key="1">
    <citation type="submission" date="2017-09" db="EMBL/GenBank/DDBJ databases">
        <title>Mesorhizobum sanjuanii sp. nov. isolated from nodules of Lotus tenuis in saline-alkaline lowlands of Flooding Pampa.</title>
        <authorList>
            <person name="Sannazzaro A.I."/>
            <person name="Torres Tejerizo G.A."/>
            <person name="Fontana F."/>
            <person name="Cumpa Velazquez L.M."/>
            <person name="Hansen L."/>
            <person name="Pistorio M."/>
            <person name="Estrella M.J."/>
        </authorList>
    </citation>
    <scope>NUCLEOTIDE SEQUENCE [LARGE SCALE GENOMIC DNA]</scope>
    <source>
        <strain evidence="1 2">BSA136</strain>
    </source>
</reference>
<proteinExistence type="predicted"/>
<name>A0A2A6FGC4_9HYPH</name>
<accession>A0A2A6FGC4</accession>
<gene>
    <name evidence="1" type="ORF">CN311_11320</name>
</gene>
<dbReference type="AlphaFoldDB" id="A0A2A6FGC4"/>
<dbReference type="EMBL" id="NWQG01000055">
    <property type="protein sequence ID" value="PDQ20997.1"/>
    <property type="molecule type" value="Genomic_DNA"/>
</dbReference>
<keyword evidence="2" id="KW-1185">Reference proteome</keyword>
<dbReference type="Pfam" id="PF22531">
    <property type="entry name" value="DUF7002"/>
    <property type="match status" value="1"/>
</dbReference>
<organism evidence="1 2">
    <name type="scientific">Mesorhizobium sanjuanii</name>
    <dbReference type="NCBI Taxonomy" id="2037900"/>
    <lineage>
        <taxon>Bacteria</taxon>
        <taxon>Pseudomonadati</taxon>
        <taxon>Pseudomonadota</taxon>
        <taxon>Alphaproteobacteria</taxon>
        <taxon>Hyphomicrobiales</taxon>
        <taxon>Phyllobacteriaceae</taxon>
        <taxon>Mesorhizobium</taxon>
    </lineage>
</organism>
<dbReference type="InterPro" id="IPR054271">
    <property type="entry name" value="DUF7002"/>
</dbReference>
<sequence>MDDKGLERCLLDGISPEGWYRLLNSKVFFWLTRERVIRLLNAGTYRTQEHDVLELDTKALVKDYADRVWFCPINSGCTKPFPHPRGNSTFQRISEYPYEQWKTKRKKGERVVELAIDYAVEDVAKYVRRVVRMKSTEEIASIFPA</sequence>
<dbReference type="Proteomes" id="UP000219182">
    <property type="component" value="Unassembled WGS sequence"/>
</dbReference>
<comment type="caution">
    <text evidence="1">The sequence shown here is derived from an EMBL/GenBank/DDBJ whole genome shotgun (WGS) entry which is preliminary data.</text>
</comment>
<evidence type="ECO:0000313" key="2">
    <source>
        <dbReference type="Proteomes" id="UP000219182"/>
    </source>
</evidence>
<protein>
    <submittedName>
        <fullName evidence="1">Uncharacterized protein</fullName>
    </submittedName>
</protein>